<dbReference type="AlphaFoldDB" id="A0A381PXJ8"/>
<dbReference type="EMBL" id="UINC01001116">
    <property type="protein sequence ID" value="SUZ71298.1"/>
    <property type="molecule type" value="Genomic_DNA"/>
</dbReference>
<reference evidence="1" key="1">
    <citation type="submission" date="2018-05" db="EMBL/GenBank/DDBJ databases">
        <authorList>
            <person name="Lanie J.A."/>
            <person name="Ng W.-L."/>
            <person name="Kazmierczak K.M."/>
            <person name="Andrzejewski T.M."/>
            <person name="Davidsen T.M."/>
            <person name="Wayne K.J."/>
            <person name="Tettelin H."/>
            <person name="Glass J.I."/>
            <person name="Rusch D."/>
            <person name="Podicherti R."/>
            <person name="Tsui H.-C.T."/>
            <person name="Winkler M.E."/>
        </authorList>
    </citation>
    <scope>NUCLEOTIDE SEQUENCE</scope>
</reference>
<name>A0A381PXJ8_9ZZZZ</name>
<proteinExistence type="predicted"/>
<protein>
    <recommendedName>
        <fullName evidence="2">Cyclase</fullName>
    </recommendedName>
</protein>
<gene>
    <name evidence="1" type="ORF">METZ01_LOCUS24152</name>
</gene>
<accession>A0A381PXJ8</accession>
<evidence type="ECO:0000313" key="1">
    <source>
        <dbReference type="EMBL" id="SUZ71298.1"/>
    </source>
</evidence>
<evidence type="ECO:0008006" key="2">
    <source>
        <dbReference type="Google" id="ProtNLM"/>
    </source>
</evidence>
<sequence>MDLAVVLDLLGDYDEWRKVFDEDLPARQQFSESMVAGPIDNGQVVILAYGVDVEKMAAFMGTEEFAERTSRFHGPPTIYQLTEMTPHD</sequence>
<organism evidence="1">
    <name type="scientific">marine metagenome</name>
    <dbReference type="NCBI Taxonomy" id="408172"/>
    <lineage>
        <taxon>unclassified sequences</taxon>
        <taxon>metagenomes</taxon>
        <taxon>ecological metagenomes</taxon>
    </lineage>
</organism>